<dbReference type="EMBL" id="JANRMS010001161">
    <property type="protein sequence ID" value="KAJ3530521.1"/>
    <property type="molecule type" value="Genomic_DNA"/>
</dbReference>
<evidence type="ECO:0000313" key="2">
    <source>
        <dbReference type="Proteomes" id="UP001148629"/>
    </source>
</evidence>
<dbReference type="Proteomes" id="UP001148629">
    <property type="component" value="Unassembled WGS sequence"/>
</dbReference>
<gene>
    <name evidence="1" type="ORF">NM208_g9292</name>
</gene>
<organism evidence="1 2">
    <name type="scientific">Fusarium decemcellulare</name>
    <dbReference type="NCBI Taxonomy" id="57161"/>
    <lineage>
        <taxon>Eukaryota</taxon>
        <taxon>Fungi</taxon>
        <taxon>Dikarya</taxon>
        <taxon>Ascomycota</taxon>
        <taxon>Pezizomycotina</taxon>
        <taxon>Sordariomycetes</taxon>
        <taxon>Hypocreomycetidae</taxon>
        <taxon>Hypocreales</taxon>
        <taxon>Nectriaceae</taxon>
        <taxon>Fusarium</taxon>
        <taxon>Fusarium decemcellulare species complex</taxon>
    </lineage>
</organism>
<keyword evidence="2" id="KW-1185">Reference proteome</keyword>
<sequence>MAASMVKGEPSHVLGQESNPTVEAGHQNLQADTKPCGDVEAQVLYREDTAPADTVSPESHVQDPHSLLDDDRRYSLSSEMVPSVATSTGPKLGKRLDLIANILEQELEELRSEQSAQISPSLNRQIELIRKLANECRQENIQESHHTEDQKGNSSGKEDKTDEPTVQAEIQMPPMPKCEVQRLSMDEWRRVWPQENSVMSAYYRNPTIFKGVDYKGERHDRPQRVLINSEFLFYELQDVADITPPHVPVVIAPPYKVLVKNHSKIGSKAAELQGQLKKMEEEPNPKTEQAPPSPGGKLLVTAIDNASKAAKASTEGVVQGVPSQALTTADKTANDPPKEMEDREGKRVELTTRIEHLQVLDNFIKTELVSYLDLQDSVKAGTLEKIAFEDLWYLFQPGEVLYYKDRGHDQLCVSYATTGGQLRKRPPTNDELGQGTMNSSGHGTWSPFTVDIYTMESDGYLIGPVDSFRRIKHYVGERKITDLEIYPIRFHPHRGDVIKRLVARGRKYLSSYGHKIYNGTTCPSDWQVSPEEIRGDIYVDLKEYYRFISLKPDLGLLTRTSPDISEVEEIVAGGVWSLCDHEVDQKAAEQFILSRQADLKPVELKLFPLSEANLQLLPCRVPAYCFRMRRYIMVDVNIIAEIDKSDEVRNGSFKDLVIPESHRKLLIGLVKNKVVEAKAGPGSDTVDDASTQIDIVRGKGMGLIFLLHGPPGSGKTSTAETLAAHTRRPLYPITCGDLGTEPGNVEIILASHTERAQRWGCILLLDEADVFLARRDWRNTNHNALVSVFLRQLECYSGILFLTTNRVGVLDEAFKSRIHVSLAYPSIKLQATVELWEGMLNRLERDNETAAVKIKFDRDALISFAKNHYKMQEKSGTAWNARQIRNAFQLAIALGHHDRDKKLEAAGLTADEAASLGDKKWMRVRLTKDIFQYAAKTARDFEDYLHAVRGHDSDIAKHMSLRYDELDGNEQELQATWVRKDYGRTRQPISPQVIKAEKSSPYLSPPPRDRQGSRMRREQRSPSDSYSRRAQSREEKDCREDDKESEREDDDIFEESSSDDD</sequence>
<protein>
    <submittedName>
        <fullName evidence="1">Uncharacterized protein</fullName>
    </submittedName>
</protein>
<comment type="caution">
    <text evidence="1">The sequence shown here is derived from an EMBL/GenBank/DDBJ whole genome shotgun (WGS) entry which is preliminary data.</text>
</comment>
<proteinExistence type="predicted"/>
<accession>A0ACC1S255</accession>
<reference evidence="1" key="1">
    <citation type="submission" date="2022-08" db="EMBL/GenBank/DDBJ databases">
        <title>Genome Sequence of Fusarium decemcellulare.</title>
        <authorList>
            <person name="Buettner E."/>
        </authorList>
    </citation>
    <scope>NUCLEOTIDE SEQUENCE</scope>
    <source>
        <strain evidence="1">Babe19</strain>
    </source>
</reference>
<name>A0ACC1S255_9HYPO</name>
<evidence type="ECO:0000313" key="1">
    <source>
        <dbReference type="EMBL" id="KAJ3530521.1"/>
    </source>
</evidence>